<comment type="similarity">
    <text evidence="1">Belongs to the LysR transcriptional regulatory family.</text>
</comment>
<dbReference type="Pfam" id="PF00126">
    <property type="entry name" value="HTH_1"/>
    <property type="match status" value="1"/>
</dbReference>
<evidence type="ECO:0000259" key="6">
    <source>
        <dbReference type="PROSITE" id="PS50931"/>
    </source>
</evidence>
<dbReference type="PROSITE" id="PS50931">
    <property type="entry name" value="HTH_LYSR"/>
    <property type="match status" value="1"/>
</dbReference>
<evidence type="ECO:0000256" key="1">
    <source>
        <dbReference type="ARBA" id="ARBA00009437"/>
    </source>
</evidence>
<dbReference type="SUPFAM" id="SSF46785">
    <property type="entry name" value="Winged helix' DNA-binding domain"/>
    <property type="match status" value="1"/>
</dbReference>
<evidence type="ECO:0000256" key="4">
    <source>
        <dbReference type="ARBA" id="ARBA00023159"/>
    </source>
</evidence>
<dbReference type="Gene3D" id="1.10.10.10">
    <property type="entry name" value="Winged helix-like DNA-binding domain superfamily/Winged helix DNA-binding domain"/>
    <property type="match status" value="1"/>
</dbReference>
<dbReference type="SUPFAM" id="SSF53850">
    <property type="entry name" value="Periplasmic binding protein-like II"/>
    <property type="match status" value="1"/>
</dbReference>
<keyword evidence="3" id="KW-0238">DNA-binding</keyword>
<sequence length="298" mass="32407">MLNMDRLRTLCLVAELGSLADAAAELRITPSGVSQQLARLEAELGVAVVEREGRGVRLTDAGMLLARRGAGIVSQLERAESEVASLHGEVVGQLRFGSFVSASRSVLPQTVAALRDDHPHLDVTLWEGEAEELLPRVRRRQLDVAVVDSWSTHPLEIPADMELTPLYSDVAELALPAEHALAGREVVRLAELSGLGWASWSEGTQFHDWLVQSLRTQGVDPRIDFQVADYATHLEFVGLGLAMTLIPQLAKVSVPAGVVLVRTEPTLSREISALVRRDNDRPTVRAGIDALRSAFAQL</sequence>
<dbReference type="InterPro" id="IPR036390">
    <property type="entry name" value="WH_DNA-bd_sf"/>
</dbReference>
<dbReference type="Proteomes" id="UP001479933">
    <property type="component" value="Chromosome"/>
</dbReference>
<evidence type="ECO:0000256" key="2">
    <source>
        <dbReference type="ARBA" id="ARBA00023015"/>
    </source>
</evidence>
<keyword evidence="2" id="KW-0805">Transcription regulation</keyword>
<dbReference type="PANTHER" id="PTHR30346:SF29">
    <property type="entry name" value="LYSR SUBSTRATE-BINDING"/>
    <property type="match status" value="1"/>
</dbReference>
<evidence type="ECO:0000313" key="7">
    <source>
        <dbReference type="EMBL" id="WYY09438.1"/>
    </source>
</evidence>
<keyword evidence="8" id="KW-1185">Reference proteome</keyword>
<dbReference type="PANTHER" id="PTHR30346">
    <property type="entry name" value="TRANSCRIPTIONAL DUAL REGULATOR HCAR-RELATED"/>
    <property type="match status" value="1"/>
</dbReference>
<feature type="domain" description="HTH lysR-type" evidence="6">
    <location>
        <begin position="2"/>
        <end position="59"/>
    </location>
</feature>
<dbReference type="InterPro" id="IPR000847">
    <property type="entry name" value="LysR_HTH_N"/>
</dbReference>
<protein>
    <submittedName>
        <fullName evidence="7">LysR family transcriptional regulator</fullName>
    </submittedName>
</protein>
<dbReference type="InterPro" id="IPR005119">
    <property type="entry name" value="LysR_subst-bd"/>
</dbReference>
<dbReference type="CDD" id="cd08423">
    <property type="entry name" value="PBP2_LTTR_like_6"/>
    <property type="match status" value="1"/>
</dbReference>
<dbReference type="InterPro" id="IPR036388">
    <property type="entry name" value="WH-like_DNA-bd_sf"/>
</dbReference>
<dbReference type="EMBL" id="CP136137">
    <property type="protein sequence ID" value="WYY09438.1"/>
    <property type="molecule type" value="Genomic_DNA"/>
</dbReference>
<name>A0ABZ2U6T7_9ACTN</name>
<dbReference type="RefSeq" id="WP_066165408.1">
    <property type="nucleotide sequence ID" value="NZ_CP136137.1"/>
</dbReference>
<dbReference type="Pfam" id="PF03466">
    <property type="entry name" value="LysR_substrate"/>
    <property type="match status" value="1"/>
</dbReference>
<reference evidence="7 8" key="1">
    <citation type="journal article" date="2023" name="Virus Evol.">
        <title>Computational host range prediction-The good, the bad, and the ugly.</title>
        <authorList>
            <person name="Howell A.A."/>
            <person name="Versoza C.J."/>
            <person name="Pfeifer S.P."/>
        </authorList>
    </citation>
    <scope>NUCLEOTIDE SEQUENCE [LARGE SCALE GENOMIC DNA]</scope>
    <source>
        <strain evidence="7 8">1610/1b</strain>
    </source>
</reference>
<evidence type="ECO:0000313" key="8">
    <source>
        <dbReference type="Proteomes" id="UP001479933"/>
    </source>
</evidence>
<dbReference type="Gene3D" id="3.40.190.10">
    <property type="entry name" value="Periplasmic binding protein-like II"/>
    <property type="match status" value="2"/>
</dbReference>
<proteinExistence type="inferred from homology"/>
<keyword evidence="4" id="KW-0010">Activator</keyword>
<accession>A0ABZ2U6T7</accession>
<evidence type="ECO:0000256" key="3">
    <source>
        <dbReference type="ARBA" id="ARBA00023125"/>
    </source>
</evidence>
<evidence type="ECO:0000256" key="5">
    <source>
        <dbReference type="ARBA" id="ARBA00023163"/>
    </source>
</evidence>
<gene>
    <name evidence="7" type="ORF">RVF87_10380</name>
</gene>
<organism evidence="7 8">
    <name type="scientific">Gordonia hydrophobica</name>
    <dbReference type="NCBI Taxonomy" id="40516"/>
    <lineage>
        <taxon>Bacteria</taxon>
        <taxon>Bacillati</taxon>
        <taxon>Actinomycetota</taxon>
        <taxon>Actinomycetes</taxon>
        <taxon>Mycobacteriales</taxon>
        <taxon>Gordoniaceae</taxon>
        <taxon>Gordonia</taxon>
    </lineage>
</organism>
<keyword evidence="5" id="KW-0804">Transcription</keyword>